<evidence type="ECO:0000313" key="2">
    <source>
        <dbReference type="Proteomes" id="UP000290540"/>
    </source>
</evidence>
<comment type="caution">
    <text evidence="1">The sequence shown here is derived from an EMBL/GenBank/DDBJ whole genome shotgun (WGS) entry which is preliminary data.</text>
</comment>
<gene>
    <name evidence="1" type="ORF">BFJ63_vAg20348</name>
</gene>
<evidence type="ECO:0000313" key="1">
    <source>
        <dbReference type="EMBL" id="RYC76775.1"/>
    </source>
</evidence>
<protein>
    <submittedName>
        <fullName evidence="1">Uncharacterized protein</fullName>
    </submittedName>
</protein>
<dbReference type="Proteomes" id="UP000290540">
    <property type="component" value="Unassembled WGS sequence"/>
</dbReference>
<reference evidence="1 2" key="1">
    <citation type="submission" date="2016-12" db="EMBL/GenBank/DDBJ databases">
        <title>Draft genome sequence of Fusarium oxysporum causing rot on Narcissus.</title>
        <authorList>
            <person name="Armitage A.D."/>
            <person name="Taylor A."/>
            <person name="Clarkson J.P."/>
            <person name="Harrison R.J."/>
            <person name="Jackson A.C."/>
        </authorList>
    </citation>
    <scope>NUCLEOTIDE SEQUENCE [LARGE SCALE GENOMIC DNA]</scope>
    <source>
        <strain evidence="1 2">N139</strain>
    </source>
</reference>
<organism evidence="1 2">
    <name type="scientific">Fusarium oxysporum f. sp. narcissi</name>
    <dbReference type="NCBI Taxonomy" id="451672"/>
    <lineage>
        <taxon>Eukaryota</taxon>
        <taxon>Fungi</taxon>
        <taxon>Dikarya</taxon>
        <taxon>Ascomycota</taxon>
        <taxon>Pezizomycotina</taxon>
        <taxon>Sordariomycetes</taxon>
        <taxon>Hypocreomycetidae</taxon>
        <taxon>Hypocreales</taxon>
        <taxon>Nectriaceae</taxon>
        <taxon>Fusarium</taxon>
        <taxon>Fusarium oxysporum species complex</taxon>
    </lineage>
</organism>
<proteinExistence type="predicted"/>
<dbReference type="EMBL" id="MQTW01003605">
    <property type="protein sequence ID" value="RYC76775.1"/>
    <property type="molecule type" value="Genomic_DNA"/>
</dbReference>
<sequence>MPETSHPSCLRIRSSYRGIEVRVEVSQANVIASCIVTDRDPNLAINPPITDNISYSVGDILASVRSNLPPESK</sequence>
<accession>A0A4Q2URK3</accession>
<dbReference type="AlphaFoldDB" id="A0A4Q2URK3"/>
<name>A0A4Q2URK3_FUSOX</name>